<dbReference type="Pfam" id="PF13778">
    <property type="entry name" value="DUF4174"/>
    <property type="match status" value="1"/>
</dbReference>
<dbReference type="OrthoDB" id="7362103at2"/>
<gene>
    <name evidence="4" type="ORF">RT97_19445</name>
</gene>
<feature type="signal peptide" evidence="2">
    <location>
        <begin position="1"/>
        <end position="25"/>
    </location>
</feature>
<dbReference type="Proteomes" id="UP000032067">
    <property type="component" value="Unassembled WGS sequence"/>
</dbReference>
<sequence length="146" mass="15500">MASSSSLLKSTLAALSIAMPFAAAADPNPLVAERWKTRPVVVVVPAAGDPLLQKVETALRQTATREAFIDREMVLYTVVAGEGRRNDKAMAPAQTRALLGALKLEAAGAPTFVLVGKDGGVKMTEGPGVDLQAVFAEIDRMPMRRR</sequence>
<evidence type="ECO:0000313" key="5">
    <source>
        <dbReference type="Proteomes" id="UP000032067"/>
    </source>
</evidence>
<organism evidence="4 5">
    <name type="scientific">Variovorax paradoxus</name>
    <dbReference type="NCBI Taxonomy" id="34073"/>
    <lineage>
        <taxon>Bacteria</taxon>
        <taxon>Pseudomonadati</taxon>
        <taxon>Pseudomonadota</taxon>
        <taxon>Betaproteobacteria</taxon>
        <taxon>Burkholderiales</taxon>
        <taxon>Comamonadaceae</taxon>
        <taxon>Variovorax</taxon>
    </lineage>
</organism>
<accession>A0A0D0MIH6</accession>
<evidence type="ECO:0000256" key="1">
    <source>
        <dbReference type="ARBA" id="ARBA00022729"/>
    </source>
</evidence>
<reference evidence="4 5" key="1">
    <citation type="submission" date="2014-12" db="EMBL/GenBank/DDBJ databases">
        <title>16Stimator: statistical estimation of ribosomal gene copy numbers from draft genome assemblies.</title>
        <authorList>
            <person name="Perisin M.A."/>
            <person name="Vetter M."/>
            <person name="Gilbert J.A."/>
            <person name="Bergelson J."/>
        </authorList>
    </citation>
    <scope>NUCLEOTIDE SEQUENCE [LARGE SCALE GENOMIC DNA]</scope>
    <source>
        <strain evidence="4 5">MEDvA23</strain>
    </source>
</reference>
<dbReference type="InterPro" id="IPR025232">
    <property type="entry name" value="DUF4174"/>
</dbReference>
<evidence type="ECO:0000313" key="4">
    <source>
        <dbReference type="EMBL" id="KIQ29235.1"/>
    </source>
</evidence>
<proteinExistence type="predicted"/>
<keyword evidence="1 2" id="KW-0732">Signal</keyword>
<evidence type="ECO:0000259" key="3">
    <source>
        <dbReference type="Pfam" id="PF13778"/>
    </source>
</evidence>
<dbReference type="EMBL" id="JXQQ01000045">
    <property type="protein sequence ID" value="KIQ29235.1"/>
    <property type="molecule type" value="Genomic_DNA"/>
</dbReference>
<dbReference type="RefSeq" id="WP_042580451.1">
    <property type="nucleotide sequence ID" value="NZ_JXQQ01000045.1"/>
</dbReference>
<feature type="chain" id="PRO_5002233965" description="DUF4174 domain-containing protein" evidence="2">
    <location>
        <begin position="26"/>
        <end position="146"/>
    </location>
</feature>
<feature type="domain" description="DUF4174" evidence="3">
    <location>
        <begin position="30"/>
        <end position="146"/>
    </location>
</feature>
<dbReference type="AlphaFoldDB" id="A0A0D0MIH6"/>
<comment type="caution">
    <text evidence="4">The sequence shown here is derived from an EMBL/GenBank/DDBJ whole genome shotgun (WGS) entry which is preliminary data.</text>
</comment>
<name>A0A0D0MIH6_VARPD</name>
<protein>
    <recommendedName>
        <fullName evidence="3">DUF4174 domain-containing protein</fullName>
    </recommendedName>
</protein>
<evidence type="ECO:0000256" key="2">
    <source>
        <dbReference type="SAM" id="SignalP"/>
    </source>
</evidence>